<dbReference type="OrthoDB" id="336321at2759"/>
<protein>
    <submittedName>
        <fullName evidence="1">Uncharacterized protein</fullName>
    </submittedName>
</protein>
<dbReference type="Proteomes" id="UP000186176">
    <property type="component" value="Unassembled WGS sequence"/>
</dbReference>
<reference evidence="1 2" key="1">
    <citation type="submission" date="2016-10" db="EMBL/GenBank/DDBJ databases">
        <title>Reductive evolution of mitochondrial metabolism and differential evolution of invasion-related proteins in Cryptosporidium.</title>
        <authorList>
            <person name="Liu S."/>
            <person name="Roellig D.M."/>
            <person name="Guo Y."/>
            <person name="Li N."/>
            <person name="Frace M.A."/>
            <person name="Tang K."/>
            <person name="Zhang L."/>
            <person name="Feng Y."/>
            <person name="Xiao L."/>
        </authorList>
    </citation>
    <scope>NUCLEOTIDE SEQUENCE [LARGE SCALE GENOMIC DNA]</scope>
    <source>
        <strain evidence="1">39726</strain>
    </source>
</reference>
<evidence type="ECO:0000313" key="1">
    <source>
        <dbReference type="EMBL" id="OII73398.1"/>
    </source>
</evidence>
<dbReference type="EMBL" id="LRBP01000016">
    <property type="protein sequence ID" value="OII73398.1"/>
    <property type="molecule type" value="Genomic_DNA"/>
</dbReference>
<dbReference type="VEuPathDB" id="CryptoDB:cubi_02610"/>
<evidence type="ECO:0000313" key="2">
    <source>
        <dbReference type="Proteomes" id="UP000186176"/>
    </source>
</evidence>
<sequence>MPDNLSPSKNKVELFDVLELDEETKNHLIKNEIKTVPQLLLDNLRKKGLKSSQEVTIYSKCREKITCFPNNVDAEEQKINSGSIGIETGFITGKTLLEVAKANWAQNENFRSHINLGSDILMDFFDGGLLIGETTELFGHDLPVIRRVVHWIISNTMFNSSLESLNSETDSEKFLPYQVIYIQTTDNSFDPIFMKKCFQKLCGELELTQNSQYSTEISHNMELLLSNICIVTVDDCFQLQKLLCDLPRIKQQELKRLKLIVIDPITSLLGSHNFIEAQELSNNYYKEIKGKVFIVGRLIRYVSKILNISSIVISLAKQSIKQTNAVLNYCSNQLLCDINYPKSVHFEGIGTFSIPPPTRAFLTEIDYNWFLSPHNRILIENIVKVHEENAGSIIACNPPIPHNMRILRWTVFKSNRLPIGKYVCVIFDKVGLIESECQFL</sequence>
<dbReference type="RefSeq" id="XP_028874741.1">
    <property type="nucleotide sequence ID" value="XM_029019621.1"/>
</dbReference>
<name>A0A1J4MGN8_9CRYT</name>
<comment type="caution">
    <text evidence="1">The sequence shown here is derived from an EMBL/GenBank/DDBJ whole genome shotgun (WGS) entry which is preliminary data.</text>
</comment>
<dbReference type="AlphaFoldDB" id="A0A1J4MGN8"/>
<gene>
    <name evidence="1" type="ORF">cubi_02610</name>
</gene>
<dbReference type="GeneID" id="39979400"/>
<dbReference type="Gene3D" id="3.40.50.300">
    <property type="entry name" value="P-loop containing nucleotide triphosphate hydrolases"/>
    <property type="match status" value="1"/>
</dbReference>
<accession>A0A1J4MGN8</accession>
<keyword evidence="2" id="KW-1185">Reference proteome</keyword>
<proteinExistence type="predicted"/>
<dbReference type="InterPro" id="IPR027417">
    <property type="entry name" value="P-loop_NTPase"/>
</dbReference>
<organism evidence="1 2">
    <name type="scientific">Cryptosporidium ubiquitum</name>
    <dbReference type="NCBI Taxonomy" id="857276"/>
    <lineage>
        <taxon>Eukaryota</taxon>
        <taxon>Sar</taxon>
        <taxon>Alveolata</taxon>
        <taxon>Apicomplexa</taxon>
        <taxon>Conoidasida</taxon>
        <taxon>Coccidia</taxon>
        <taxon>Eucoccidiorida</taxon>
        <taxon>Eimeriorina</taxon>
        <taxon>Cryptosporidiidae</taxon>
        <taxon>Cryptosporidium</taxon>
    </lineage>
</organism>